<reference evidence="2 3" key="1">
    <citation type="journal article" date="2019" name="Int. J. Syst. Evol. Microbiol.">
        <title>The Global Catalogue of Microorganisms (GCM) 10K type strain sequencing project: providing services to taxonomists for standard genome sequencing and annotation.</title>
        <authorList>
            <consortium name="The Broad Institute Genomics Platform"/>
            <consortium name="The Broad Institute Genome Sequencing Center for Infectious Disease"/>
            <person name="Wu L."/>
            <person name="Ma J."/>
        </authorList>
    </citation>
    <scope>NUCLEOTIDE SEQUENCE [LARGE SCALE GENOMIC DNA]</scope>
    <source>
        <strain evidence="2 3">JCM 14307</strain>
    </source>
</reference>
<organism evidence="2 3">
    <name type="scientific">Kribbella yunnanensis</name>
    <dbReference type="NCBI Taxonomy" id="190194"/>
    <lineage>
        <taxon>Bacteria</taxon>
        <taxon>Bacillati</taxon>
        <taxon>Actinomycetota</taxon>
        <taxon>Actinomycetes</taxon>
        <taxon>Propionibacteriales</taxon>
        <taxon>Kribbellaceae</taxon>
        <taxon>Kribbella</taxon>
    </lineage>
</organism>
<evidence type="ECO:0000313" key="2">
    <source>
        <dbReference type="EMBL" id="GAA1720696.1"/>
    </source>
</evidence>
<evidence type="ECO:0008006" key="4">
    <source>
        <dbReference type="Google" id="ProtNLM"/>
    </source>
</evidence>
<feature type="chain" id="PRO_5045593668" description="Ricin B lectin domain-containing protein" evidence="1">
    <location>
        <begin position="36"/>
        <end position="203"/>
    </location>
</feature>
<protein>
    <recommendedName>
        <fullName evidence="4">Ricin B lectin domain-containing protein</fullName>
    </recommendedName>
</protein>
<keyword evidence="3" id="KW-1185">Reference proteome</keyword>
<comment type="caution">
    <text evidence="2">The sequence shown here is derived from an EMBL/GenBank/DDBJ whole genome shotgun (WGS) entry which is preliminary data.</text>
</comment>
<dbReference type="InterPro" id="IPR035992">
    <property type="entry name" value="Ricin_B-like_lectins"/>
</dbReference>
<gene>
    <name evidence="2" type="ORF">GCM10009745_82200</name>
</gene>
<evidence type="ECO:0000256" key="1">
    <source>
        <dbReference type="SAM" id="SignalP"/>
    </source>
</evidence>
<dbReference type="RefSeq" id="WP_344165498.1">
    <property type="nucleotide sequence ID" value="NZ_BAAANF010000036.1"/>
</dbReference>
<evidence type="ECO:0000313" key="3">
    <source>
        <dbReference type="Proteomes" id="UP001500280"/>
    </source>
</evidence>
<dbReference type="Gene3D" id="2.80.10.50">
    <property type="match status" value="1"/>
</dbReference>
<dbReference type="SUPFAM" id="SSF50370">
    <property type="entry name" value="Ricin B-like lectins"/>
    <property type="match status" value="1"/>
</dbReference>
<accession>A0ABN2J9I7</accession>
<name>A0ABN2J9I7_9ACTN</name>
<proteinExistence type="predicted"/>
<dbReference type="Proteomes" id="UP001500280">
    <property type="component" value="Unassembled WGS sequence"/>
</dbReference>
<feature type="signal peptide" evidence="1">
    <location>
        <begin position="1"/>
        <end position="35"/>
    </location>
</feature>
<sequence>MKISLTKKVVAGAGAVTLAALGILAGVRGAVPASADTVTVTWLRNGGQYGDGRENLCLDVVDTDLSLTTRPCTGARTTQSWKITTVSSTTAWIENTQYRKCIGVVGASKKPVLMDCGFPNARGFFTTKQHDPSWLSIHKPDTFDERRSWLATAYTPSVTLQSEYYAGPTYGANGLSRWQQLGQLVYYPPPKNPCSGIRCEDPM</sequence>
<keyword evidence="1" id="KW-0732">Signal</keyword>
<dbReference type="PROSITE" id="PS50231">
    <property type="entry name" value="RICIN_B_LECTIN"/>
    <property type="match status" value="1"/>
</dbReference>
<dbReference type="EMBL" id="BAAANF010000036">
    <property type="protein sequence ID" value="GAA1720696.1"/>
    <property type="molecule type" value="Genomic_DNA"/>
</dbReference>